<accession>A0ABD5VFA5</accession>
<name>A0ABD5VFA5_9EURY</name>
<evidence type="ECO:0000313" key="1">
    <source>
        <dbReference type="EMBL" id="MFC6952865.1"/>
    </source>
</evidence>
<keyword evidence="2" id="KW-1185">Reference proteome</keyword>
<dbReference type="EMBL" id="JBHSXN010000002">
    <property type="protein sequence ID" value="MFC6952865.1"/>
    <property type="molecule type" value="Genomic_DNA"/>
</dbReference>
<gene>
    <name evidence="1" type="ORF">ACFQGB_08315</name>
</gene>
<dbReference type="RefSeq" id="WP_336349847.1">
    <property type="nucleotide sequence ID" value="NZ_JAZAQL010000002.1"/>
</dbReference>
<organism evidence="1 2">
    <name type="scientific">Halorubellus litoreus</name>
    <dbReference type="NCBI Taxonomy" id="755308"/>
    <lineage>
        <taxon>Archaea</taxon>
        <taxon>Methanobacteriati</taxon>
        <taxon>Methanobacteriota</taxon>
        <taxon>Stenosarchaea group</taxon>
        <taxon>Halobacteria</taxon>
        <taxon>Halobacteriales</taxon>
        <taxon>Halorubellaceae</taxon>
        <taxon>Halorubellus</taxon>
    </lineage>
</organism>
<sequence length="531" mass="60277">MDDIERIQAYILGRLDREPQKKADIIDAIDENRGDDRDIIESAFKTLIDRGRIQPDNENPPVYSLTDAGEVKMLFEGPAVMLSIDFVGVQDKDQLDAYLMDLYEVDETPDEMTTGGIDTLPLTSQEWGELETERDEFDALNLTVLQFNSVPLGYLVILSGKLTTDYFDAIWTTDQEAGLAPARDAIREAWDDIFDGFTLGLVSSHDNPVRLVGRNTPITVSTVKLGLSVNEALTGSRDVTDYQRLYRSYASHFGRRGFFELLDIDPLSAKSVIPQAANVVCVVGPGSEMSPDNMTYHSSYTMIEISDQLVLDENTRTPPSALSLSSDFFVRFLPLIYLFNWFKDKRLQFWDLNESVRDLSLSRIDAGGGIDDIQDDMEHVIDADLDFTETYSRVLFHQQIAENYFEYLTDWFEQRDHGEFPVSDIRRIDDTEETQGVFETILHDIIDEMELVEENYEGLFDRYSVTATSLNRLLSYQSSATNIQINNTVKWLTVILVFLALFGGFGGYEYVEGLTTQAYERALELAGQLPF</sequence>
<evidence type="ECO:0000313" key="2">
    <source>
        <dbReference type="Proteomes" id="UP001596395"/>
    </source>
</evidence>
<proteinExistence type="predicted"/>
<protein>
    <submittedName>
        <fullName evidence="1">Uncharacterized protein</fullName>
    </submittedName>
</protein>
<comment type="caution">
    <text evidence="1">The sequence shown here is derived from an EMBL/GenBank/DDBJ whole genome shotgun (WGS) entry which is preliminary data.</text>
</comment>
<dbReference type="AlphaFoldDB" id="A0ABD5VFA5"/>
<dbReference type="Proteomes" id="UP001596395">
    <property type="component" value="Unassembled WGS sequence"/>
</dbReference>
<reference evidence="1 2" key="1">
    <citation type="journal article" date="2019" name="Int. J. Syst. Evol. Microbiol.">
        <title>The Global Catalogue of Microorganisms (GCM) 10K type strain sequencing project: providing services to taxonomists for standard genome sequencing and annotation.</title>
        <authorList>
            <consortium name="The Broad Institute Genomics Platform"/>
            <consortium name="The Broad Institute Genome Sequencing Center for Infectious Disease"/>
            <person name="Wu L."/>
            <person name="Ma J."/>
        </authorList>
    </citation>
    <scope>NUCLEOTIDE SEQUENCE [LARGE SCALE GENOMIC DNA]</scope>
    <source>
        <strain evidence="1 2">GX26</strain>
    </source>
</reference>